<sequence>MIFSFRDLDKTEASLLFDKEAQLTIPTKFKENPYADPLDSTGEADALVGEIYSELRKILSHYYEFFKQNSEEFKAWYNSGDFEMNDDTKIKILNILLVHVKSIKDLEPFWLFTEGPFLKGRLASISSGIRKLQAIINSQSPTYNKIEDTALFSTIPPEKRNIWLMNKAIYIVENFRAGLNNYEGNDHTHVLKNFLTGVVEKKKLDKILGTLILSL</sequence>
<proteinExistence type="predicted"/>
<keyword evidence="2" id="KW-1185">Reference proteome</keyword>
<dbReference type="EMBL" id="CP142730">
    <property type="protein sequence ID" value="WUR03500.1"/>
    <property type="molecule type" value="Genomic_DNA"/>
</dbReference>
<dbReference type="GeneID" id="90541315"/>
<dbReference type="RefSeq" id="XP_065329645.1">
    <property type="nucleotide sequence ID" value="XM_065473573.1"/>
</dbReference>
<gene>
    <name evidence="1" type="ORF">VNE69_05091</name>
</gene>
<organism evidence="1 2">
    <name type="scientific">Vairimorpha necatrix</name>
    <dbReference type="NCBI Taxonomy" id="6039"/>
    <lineage>
        <taxon>Eukaryota</taxon>
        <taxon>Fungi</taxon>
        <taxon>Fungi incertae sedis</taxon>
        <taxon>Microsporidia</taxon>
        <taxon>Nosematidae</taxon>
        <taxon>Vairimorpha</taxon>
    </lineage>
</organism>
<dbReference type="AlphaFoldDB" id="A0AAX4JC04"/>
<dbReference type="KEGG" id="vnx:VNE69_05091"/>
<accession>A0AAX4JC04</accession>
<name>A0AAX4JC04_9MICR</name>
<dbReference type="Proteomes" id="UP001334084">
    <property type="component" value="Chromosome 5"/>
</dbReference>
<evidence type="ECO:0000313" key="1">
    <source>
        <dbReference type="EMBL" id="WUR03500.1"/>
    </source>
</evidence>
<evidence type="ECO:0000313" key="2">
    <source>
        <dbReference type="Proteomes" id="UP001334084"/>
    </source>
</evidence>
<reference evidence="1" key="1">
    <citation type="journal article" date="2024" name="BMC Genomics">
        <title>Functional annotation of a divergent genome using sequence and structure-based similarity.</title>
        <authorList>
            <person name="Svedberg D."/>
            <person name="Winiger R.R."/>
            <person name="Berg A."/>
            <person name="Sharma H."/>
            <person name="Tellgren-Roth C."/>
            <person name="Debrunner-Vossbrinck B.A."/>
            <person name="Vossbrinck C.R."/>
            <person name="Barandun J."/>
        </authorList>
    </citation>
    <scope>NUCLEOTIDE SEQUENCE</scope>
    <source>
        <strain evidence="1">Illinois isolate</strain>
    </source>
</reference>
<protein>
    <submittedName>
        <fullName evidence="1">Spore wall protein 26</fullName>
    </submittedName>
</protein>